<keyword evidence="1" id="KW-0472">Membrane</keyword>
<protein>
    <submittedName>
        <fullName evidence="2">Uncharacterized protein</fullName>
    </submittedName>
</protein>
<name>A0A2N0AMH6_9LEPT</name>
<proteinExistence type="predicted"/>
<keyword evidence="1" id="KW-0812">Transmembrane</keyword>
<dbReference type="EMBL" id="NPDX01000001">
    <property type="protein sequence ID" value="PJZ85514.1"/>
    <property type="molecule type" value="Genomic_DNA"/>
</dbReference>
<reference evidence="2 3" key="1">
    <citation type="submission" date="2017-07" db="EMBL/GenBank/DDBJ databases">
        <title>Leptospira spp. isolated from tropical soils.</title>
        <authorList>
            <person name="Thibeaux R."/>
            <person name="Iraola G."/>
            <person name="Ferres I."/>
            <person name="Bierque E."/>
            <person name="Girault D."/>
            <person name="Soupe-Gilbert M.-E."/>
            <person name="Picardeau M."/>
            <person name="Goarant C."/>
        </authorList>
    </citation>
    <scope>NUCLEOTIDE SEQUENCE [LARGE SCALE GENOMIC DNA]</scope>
    <source>
        <strain evidence="2 3">FH2-B-A1</strain>
    </source>
</reference>
<accession>A0A2N0AMH6</accession>
<evidence type="ECO:0000256" key="1">
    <source>
        <dbReference type="SAM" id="Phobius"/>
    </source>
</evidence>
<dbReference type="Proteomes" id="UP000232145">
    <property type="component" value="Unassembled WGS sequence"/>
</dbReference>
<keyword evidence="3" id="KW-1185">Reference proteome</keyword>
<organism evidence="2 3">
    <name type="scientific">Leptospira harrisiae</name>
    <dbReference type="NCBI Taxonomy" id="2023189"/>
    <lineage>
        <taxon>Bacteria</taxon>
        <taxon>Pseudomonadati</taxon>
        <taxon>Spirochaetota</taxon>
        <taxon>Spirochaetia</taxon>
        <taxon>Leptospirales</taxon>
        <taxon>Leptospiraceae</taxon>
        <taxon>Leptospira</taxon>
    </lineage>
</organism>
<sequence>MVFVKLSIRDLLFSPWKAPVLEHEELKFEEEKKSQKIKLTQIESRLESVELLLSNEKLEDAKLLFRVLAFDLVSFQLRRTNQKEIPLDGNLNGFVIPESDRKLKPFGFIKSLDQVPNFSDKEMDEILSSAVDTFEYLLYESKKEFKTRYLTNLDQFRFIKQIRFLLLSAFFSFSILGFIYYQFKFPQMKDQSIKLYSFISKEKPETSESLMVSQPVLKKDIGSWVAYEWTLPESMSAFGGLRIDPLEQRGIRFTLDQITILDSKGKELYQKKFVVSSSMLPEDYQDYLQILDIKTAGKQTPGELVEMVTTGKDPQIHLVFPILTDAKTIKLKMKYIEAHKVKKK</sequence>
<evidence type="ECO:0000313" key="3">
    <source>
        <dbReference type="Proteomes" id="UP000232145"/>
    </source>
</evidence>
<keyword evidence="1" id="KW-1133">Transmembrane helix</keyword>
<dbReference type="OrthoDB" id="341467at2"/>
<feature type="transmembrane region" description="Helical" evidence="1">
    <location>
        <begin position="164"/>
        <end position="183"/>
    </location>
</feature>
<evidence type="ECO:0000313" key="2">
    <source>
        <dbReference type="EMBL" id="PJZ85514.1"/>
    </source>
</evidence>
<comment type="caution">
    <text evidence="2">The sequence shown here is derived from an EMBL/GenBank/DDBJ whole genome shotgun (WGS) entry which is preliminary data.</text>
</comment>
<dbReference type="AlphaFoldDB" id="A0A2N0AMH6"/>
<dbReference type="RefSeq" id="WP_100742410.1">
    <property type="nucleotide sequence ID" value="NZ_NPDW01000001.1"/>
</dbReference>
<gene>
    <name evidence="2" type="ORF">CH364_04660</name>
</gene>